<keyword evidence="5" id="KW-0812">Transmembrane</keyword>
<dbReference type="InterPro" id="IPR000734">
    <property type="entry name" value="TAG_lipase"/>
</dbReference>
<reference evidence="7 8" key="1">
    <citation type="journal article" date="2010" name="Acta Vet. Hung.">
        <title>Hepatitis and hydropericardium syndrome associated with adenovirus infection in goslings.</title>
        <authorList>
            <person name="Ivanics E."/>
            <person name="Palya V."/>
            <person name="Markos B."/>
            <person name="Dan A."/>
            <person name="Ursu K."/>
            <person name="Harrach B."/>
            <person name="Kajan G."/>
            <person name="Glavits R."/>
        </authorList>
    </citation>
    <scope>NUCLEOTIDE SEQUENCE [LARGE SCALE GENOMIC DNA]</scope>
    <source>
        <strain evidence="7">P29</strain>
    </source>
</reference>
<dbReference type="GO" id="GO:0016298">
    <property type="term" value="F:lipase activity"/>
    <property type="evidence" value="ECO:0007669"/>
    <property type="project" value="InterPro"/>
</dbReference>
<dbReference type="Pfam" id="PF00151">
    <property type="entry name" value="Lipase"/>
    <property type="match status" value="1"/>
</dbReference>
<keyword evidence="5" id="KW-0472">Membrane</keyword>
<keyword evidence="3" id="KW-0964">Secreted</keyword>
<proteinExistence type="inferred from homology"/>
<dbReference type="GeneID" id="12978925"/>
<evidence type="ECO:0000256" key="5">
    <source>
        <dbReference type="SAM" id="Phobius"/>
    </source>
</evidence>
<evidence type="ECO:0000259" key="6">
    <source>
        <dbReference type="Pfam" id="PF00151"/>
    </source>
</evidence>
<name>I3PMP6_9ADEN</name>
<evidence type="ECO:0000256" key="3">
    <source>
        <dbReference type="ARBA" id="ARBA00022525"/>
    </source>
</evidence>
<dbReference type="InterPro" id="IPR013818">
    <property type="entry name" value="Lipase"/>
</dbReference>
<feature type="transmembrane region" description="Helical" evidence="5">
    <location>
        <begin position="1216"/>
        <end position="1236"/>
    </location>
</feature>
<gene>
    <name evidence="7" type="primary">ORF19B</name>
</gene>
<feature type="compositionally biased region" description="Low complexity" evidence="4">
    <location>
        <begin position="1105"/>
        <end position="1164"/>
    </location>
</feature>
<organism evidence="7 8">
    <name type="scientific">Goose adenovirus 4</name>
    <dbReference type="NCBI Taxonomy" id="1193422"/>
    <lineage>
        <taxon>Viruses</taxon>
        <taxon>Varidnaviria</taxon>
        <taxon>Bamfordvirae</taxon>
        <taxon>Preplasmiviricota</taxon>
        <taxon>Polisuviricotina</taxon>
        <taxon>Pharingeaviricetes</taxon>
        <taxon>Rowavirales</taxon>
        <taxon>Adenoviridae</taxon>
        <taxon>Aviadenovirus</taxon>
        <taxon>Aviadenovirus anseris</taxon>
        <taxon>Goose aviadenovirus A</taxon>
    </lineage>
</organism>
<evidence type="ECO:0000256" key="2">
    <source>
        <dbReference type="ARBA" id="ARBA00010701"/>
    </source>
</evidence>
<keyword evidence="8" id="KW-1185">Reference proteome</keyword>
<dbReference type="KEGG" id="vg:12978925"/>
<sequence>MKSLLVLTLLSLFTQSSSLETGDFCINGTTEKSQLFFYNECFNCSDEIVSNVVELTFVNKSRWKDISIFIDKTENPNTAKLMRLYRTATNDSRILVLMIPGSSVSVVDFKPFKEKMPSINVECIGIGQESVQICNDICTYLTKSISRCMRILGIGGDAGGKSLFGNYNVLIIDDYQNDVNVSSGTEVIYVSMFTKCLPFYEYEEECVYGRCEKFVLSTEACDIDSLILFTARYMISGAILVDSEGRISQWSMVTYGYDTMVVEKLKPLEWFHLRTVSNVFSNGSSVDMLNANRIGVSIMPNKTKFMFDDSNSVLWIRSKSRVYAESFKSSEKGINITGMHCQMYDYCEKCGLCFNIKCDKRWELNLKSFRYHYGMSRNVCAEKRIIQDVVVRSKINVTSSLNRVDLKLAGMRPLQIFLETMNGKAYEHSIIAANWSVCREGIIELGNDSSVLVNTSFANHIALRMVYVGFDAVFNISVLISRVKREIISHTYHPEYMNNPVKYSWWFGVPLVGNRYTLYSSYRRRTGFYEFEDREGVFTRMQSAGVFSGGRIRDLILLVHGWHAFQSSTGIFKQLTRQHQKMTPNATVLFVDWESQGANDKELGNAAWSAVRTNLYNLLHEIPLSMNVHCIGHSLGGHACGGICRQYRDLKNKNCTRIVSLDPASVQFKYDSPDQEGIAKRRINRHDADYVAVLLTNRNFMGLHDLVGDEYITTNAFNGEKDGYSHEGCPTIGKWWGRVCTNSYYGYSWCEDYDVGTMFNSYLIPHVSDSCSHMMAPIQFAKFLDVWSPASIERTARSDSFMSSSWSGYVTSMDKRYSYEDKTIWYSFKVDSDEIYPRDVVTLVLKKHDRTPIGSHIFPEFCKLYKNVKRCVYFIMGDRVRKSQPFRFDVGMERTLPLISRIRRSDGIIPFRWKDDVLKSGDFWETVQSTEVIVKCNYGGWCTQLEERKMIPSSRRMLGVHGHLYPLDRCVFNDSRDFSDLKVTERTTNPMKRCYIDSVCHFDISEILPEWSQNEVMVIKMWDWYIERWVMPYYYGVKCSNIETVSVVNLSENGVSLIFRTASEHTMHFVYNFDKVIVKVKVVGTNIQTAATWRSINAGFKLPKSTTTTTTTPTTTSTSSTTTTIITTTSSTSSHPTSFSTSTSSSTSSEAFTSTSTASMTSSHVESNEIVKPTSDVKSAFNESKEEISNEIHEMMVGDEQEESSVVATINSNTSVGIVVGIIGMVLVAAIVIAFIKYRKPKKQVNVIVRSKEGSRDELSILNGFEDSSI</sequence>
<dbReference type="GO" id="GO:0016042">
    <property type="term" value="P:lipid catabolic process"/>
    <property type="evidence" value="ECO:0007669"/>
    <property type="project" value="TreeGrafter"/>
</dbReference>
<keyword evidence="5" id="KW-1133">Transmembrane helix</keyword>
<dbReference type="Gene3D" id="3.40.50.1820">
    <property type="entry name" value="alpha/beta hydrolase"/>
    <property type="match status" value="1"/>
</dbReference>
<dbReference type="PANTHER" id="PTHR11610:SF173">
    <property type="entry name" value="LIPASE DOMAIN-CONTAINING PROTEIN-RELATED"/>
    <property type="match status" value="1"/>
</dbReference>
<dbReference type="GO" id="GO:0005615">
    <property type="term" value="C:extracellular space"/>
    <property type="evidence" value="ECO:0007669"/>
    <property type="project" value="TreeGrafter"/>
</dbReference>
<dbReference type="EMBL" id="JF510462">
    <property type="protein sequence ID" value="AFC40590.1"/>
    <property type="molecule type" value="Genomic_DNA"/>
</dbReference>
<dbReference type="RefSeq" id="YP_006383580.1">
    <property type="nucleotide sequence ID" value="NC_017979.1"/>
</dbReference>
<reference evidence="7 8" key="2">
    <citation type="journal article" date="2012" name="J. Gen. Virol.">
        <title>Genome sequence of a waterfowl aviadenovirus, goose adenovirus 4.</title>
        <authorList>
            <person name="Kajan G.L."/>
            <person name="Davison A.J."/>
            <person name="Palya V."/>
            <person name="Harrach B."/>
            <person name="Benko M."/>
        </authorList>
    </citation>
    <scope>NUCLEOTIDE SEQUENCE [LARGE SCALE GENOMIC DNA]</scope>
    <source>
        <strain evidence="7">P29</strain>
    </source>
</reference>
<dbReference type="SUPFAM" id="SSF53474">
    <property type="entry name" value="alpha/beta-Hydrolases"/>
    <property type="match status" value="1"/>
</dbReference>
<dbReference type="Proteomes" id="UP000107383">
    <property type="component" value="Segment"/>
</dbReference>
<feature type="region of interest" description="Disordered" evidence="4">
    <location>
        <begin position="1105"/>
        <end position="1181"/>
    </location>
</feature>
<comment type="subcellular location">
    <subcellularLocation>
        <location evidence="1">Secreted</location>
    </subcellularLocation>
</comment>
<evidence type="ECO:0000313" key="8">
    <source>
        <dbReference type="Proteomes" id="UP000107383"/>
    </source>
</evidence>
<accession>I3PMP6</accession>
<protein>
    <submittedName>
        <fullName evidence="7">Protein ORF19B</fullName>
    </submittedName>
</protein>
<dbReference type="PANTHER" id="PTHR11610">
    <property type="entry name" value="LIPASE"/>
    <property type="match status" value="1"/>
</dbReference>
<evidence type="ECO:0000256" key="1">
    <source>
        <dbReference type="ARBA" id="ARBA00004613"/>
    </source>
</evidence>
<evidence type="ECO:0000256" key="4">
    <source>
        <dbReference type="SAM" id="MobiDB-lite"/>
    </source>
</evidence>
<dbReference type="InterPro" id="IPR029058">
    <property type="entry name" value="AB_hydrolase_fold"/>
</dbReference>
<comment type="similarity">
    <text evidence="2">Belongs to the AB hydrolase superfamily. Lipase family.</text>
</comment>
<feature type="domain" description="Lipase" evidence="6">
    <location>
        <begin position="555"/>
        <end position="699"/>
    </location>
</feature>
<evidence type="ECO:0000313" key="7">
    <source>
        <dbReference type="EMBL" id="AFC40590.1"/>
    </source>
</evidence>